<evidence type="ECO:0000313" key="6">
    <source>
        <dbReference type="Proteomes" id="UP000515154"/>
    </source>
</evidence>
<dbReference type="InterPro" id="IPR029030">
    <property type="entry name" value="Caspase-like_dom_sf"/>
</dbReference>
<dbReference type="KEGG" id="osn:115226492"/>
<evidence type="ECO:0000256" key="1">
    <source>
        <dbReference type="ARBA" id="ARBA00010134"/>
    </source>
</evidence>
<dbReference type="InterPro" id="IPR001309">
    <property type="entry name" value="Pept_C14_p20"/>
</dbReference>
<dbReference type="InterPro" id="IPR015917">
    <property type="entry name" value="Pept_C14A"/>
</dbReference>
<dbReference type="PROSITE" id="PS50208">
    <property type="entry name" value="CASPASE_P20"/>
    <property type="match status" value="1"/>
</dbReference>
<proteinExistence type="inferred from homology"/>
<dbReference type="Proteomes" id="UP000515154">
    <property type="component" value="Linkage group LG30"/>
</dbReference>
<dbReference type="PRINTS" id="PR00376">
    <property type="entry name" value="IL1BCENZYME"/>
</dbReference>
<dbReference type="GO" id="GO:0006915">
    <property type="term" value="P:apoptotic process"/>
    <property type="evidence" value="ECO:0007669"/>
    <property type="project" value="TreeGrafter"/>
</dbReference>
<dbReference type="GO" id="GO:0004197">
    <property type="term" value="F:cysteine-type endopeptidase activity"/>
    <property type="evidence" value="ECO:0007669"/>
    <property type="project" value="InterPro"/>
</dbReference>
<dbReference type="GO" id="GO:0005737">
    <property type="term" value="C:cytoplasm"/>
    <property type="evidence" value="ECO:0007669"/>
    <property type="project" value="TreeGrafter"/>
</dbReference>
<gene>
    <name evidence="7" type="primary">LOC115226492</name>
</gene>
<evidence type="ECO:0000256" key="2">
    <source>
        <dbReference type="RuleBase" id="RU003971"/>
    </source>
</evidence>
<dbReference type="AlphaFoldDB" id="A0A6P7TVJ7"/>
<dbReference type="GO" id="GO:0043525">
    <property type="term" value="P:positive regulation of neuron apoptotic process"/>
    <property type="evidence" value="ECO:0007669"/>
    <property type="project" value="TreeGrafter"/>
</dbReference>
<dbReference type="Gene3D" id="3.40.50.1460">
    <property type="match status" value="1"/>
</dbReference>
<feature type="region of interest" description="Disordered" evidence="3">
    <location>
        <begin position="272"/>
        <end position="312"/>
    </location>
</feature>
<dbReference type="SUPFAM" id="SSF52129">
    <property type="entry name" value="Caspase-like"/>
    <property type="match status" value="1"/>
</dbReference>
<keyword evidence="6" id="KW-1185">Reference proteome</keyword>
<feature type="domain" description="Caspase family p10" evidence="4">
    <location>
        <begin position="180"/>
        <end position="273"/>
    </location>
</feature>
<dbReference type="Pfam" id="PF00656">
    <property type="entry name" value="Peptidase_C14"/>
    <property type="match status" value="1"/>
</dbReference>
<dbReference type="InterPro" id="IPR002138">
    <property type="entry name" value="Pept_C14_p10"/>
</dbReference>
<evidence type="ECO:0000256" key="3">
    <source>
        <dbReference type="SAM" id="MobiDB-lite"/>
    </source>
</evidence>
<accession>A0A6P7TVJ7</accession>
<comment type="similarity">
    <text evidence="1 2">Belongs to the peptidase C14A family.</text>
</comment>
<reference evidence="7" key="1">
    <citation type="submission" date="2025-08" db="UniProtKB">
        <authorList>
            <consortium name="RefSeq"/>
        </authorList>
    </citation>
    <scope>IDENTIFICATION</scope>
</reference>
<dbReference type="InterPro" id="IPR002398">
    <property type="entry name" value="Pept_C14"/>
</dbReference>
<feature type="domain" description="Caspase family p20" evidence="5">
    <location>
        <begin position="34"/>
        <end position="162"/>
    </location>
</feature>
<feature type="region of interest" description="Disordered" evidence="3">
    <location>
        <begin position="1"/>
        <end position="24"/>
    </location>
</feature>
<name>A0A6P7TVJ7_9MOLL</name>
<sequence>MADGGENVGTSDQPHSPTKEDLSKRFAKYDINNKRLVAYIFNHENFKNNHPESREGSSKDTEAFIAALIKLGFSERDVTVFKDKTADEMLNAFKNVNEVGTRNPVGCFVCAIMSHGRENDQLCAYDRDVGLYDLLSCLTPVKCPSLSGVPKLIFVQACRGGEIDEGFCVTDGPETEVNETLSNIPIMPDLLVFHSSYNKYSSFRNKPNGTCFMKTLSEALIEYGTERELLTLLTAVSYYVASSEFKTYRNPELEKKQMPQIMSTLLKQLKFEPRRENASSKARTRSRSPLEETDGSSKKRPRKPTLIRTTPGTYKYTYITQSHAQ</sequence>
<dbReference type="PANTHER" id="PTHR10454">
    <property type="entry name" value="CASPASE"/>
    <property type="match status" value="1"/>
</dbReference>
<evidence type="ECO:0000259" key="5">
    <source>
        <dbReference type="PROSITE" id="PS50208"/>
    </source>
</evidence>
<protein>
    <submittedName>
        <fullName evidence="7">Caspase-3-like</fullName>
    </submittedName>
</protein>
<dbReference type="RefSeq" id="XP_029653347.2">
    <property type="nucleotide sequence ID" value="XM_029797487.2"/>
</dbReference>
<evidence type="ECO:0000259" key="4">
    <source>
        <dbReference type="PROSITE" id="PS50207"/>
    </source>
</evidence>
<dbReference type="PROSITE" id="PS50207">
    <property type="entry name" value="CASPASE_P10"/>
    <property type="match status" value="1"/>
</dbReference>
<dbReference type="GO" id="GO:0006508">
    <property type="term" value="P:proteolysis"/>
    <property type="evidence" value="ECO:0007669"/>
    <property type="project" value="InterPro"/>
</dbReference>
<dbReference type="InterPro" id="IPR011600">
    <property type="entry name" value="Pept_C14_caspase"/>
</dbReference>
<dbReference type="SMART" id="SM00115">
    <property type="entry name" value="CASc"/>
    <property type="match status" value="1"/>
</dbReference>
<evidence type="ECO:0000313" key="7">
    <source>
        <dbReference type="RefSeq" id="XP_029653347.2"/>
    </source>
</evidence>
<dbReference type="PANTHER" id="PTHR10454:SF232">
    <property type="entry name" value="AT03047P-RELATED"/>
    <property type="match status" value="1"/>
</dbReference>
<organism evidence="6 7">
    <name type="scientific">Octopus sinensis</name>
    <name type="common">East Asian common octopus</name>
    <dbReference type="NCBI Taxonomy" id="2607531"/>
    <lineage>
        <taxon>Eukaryota</taxon>
        <taxon>Metazoa</taxon>
        <taxon>Spiralia</taxon>
        <taxon>Lophotrochozoa</taxon>
        <taxon>Mollusca</taxon>
        <taxon>Cephalopoda</taxon>
        <taxon>Coleoidea</taxon>
        <taxon>Octopodiformes</taxon>
        <taxon>Octopoda</taxon>
        <taxon>Incirrata</taxon>
        <taxon>Octopodidae</taxon>
        <taxon>Octopus</taxon>
    </lineage>
</organism>